<dbReference type="PANTHER" id="PTHR37808:SF3">
    <property type="entry name" value="SPORE GERMINATION PROTEIN GERPA-RELATED"/>
    <property type="match status" value="1"/>
</dbReference>
<keyword evidence="2" id="KW-1185">Reference proteome</keyword>
<dbReference type="Proteomes" id="UP000053750">
    <property type="component" value="Unassembled WGS sequence"/>
</dbReference>
<dbReference type="RefSeq" id="WP_036584852.1">
    <property type="nucleotide sequence ID" value="NZ_KK082139.1"/>
</dbReference>
<dbReference type="InterPro" id="IPR019618">
    <property type="entry name" value="Spore_germination_GerPA"/>
</dbReference>
<comment type="caution">
    <text evidence="1">The sequence shown here is derived from an EMBL/GenBank/DDBJ whole genome shotgun (WGS) entry which is preliminary data.</text>
</comment>
<evidence type="ECO:0000313" key="1">
    <source>
        <dbReference type="EMBL" id="EXX85951.1"/>
    </source>
</evidence>
<gene>
    <name evidence="1" type="ORF">BG53_07300</name>
</gene>
<reference evidence="1 2" key="1">
    <citation type="submission" date="2014-02" db="EMBL/GenBank/DDBJ databases">
        <title>Genome sequence of Paenibacillus darwinianus reveals adaptive mechanisms for survival in Antarctic soils.</title>
        <authorList>
            <person name="Dsouza M."/>
            <person name="Taylor M.W."/>
            <person name="Turner S.J."/>
            <person name="Aislabie J."/>
        </authorList>
    </citation>
    <scope>NUCLEOTIDE SEQUENCE [LARGE SCALE GENOMIC DNA]</scope>
    <source>
        <strain evidence="1 2">CE1</strain>
    </source>
</reference>
<proteinExistence type="predicted"/>
<accession>A0A9W5W6K4</accession>
<dbReference type="AlphaFoldDB" id="A0A9W5W6K4"/>
<dbReference type="Pfam" id="PF10676">
    <property type="entry name" value="gerPA"/>
    <property type="match status" value="1"/>
</dbReference>
<dbReference type="EMBL" id="JFHU01000205">
    <property type="protein sequence ID" value="EXX85951.1"/>
    <property type="molecule type" value="Genomic_DNA"/>
</dbReference>
<organism evidence="1 2">
    <name type="scientific">Paenibacillus darwinianus</name>
    <dbReference type="NCBI Taxonomy" id="1380763"/>
    <lineage>
        <taxon>Bacteria</taxon>
        <taxon>Bacillati</taxon>
        <taxon>Bacillota</taxon>
        <taxon>Bacilli</taxon>
        <taxon>Bacillales</taxon>
        <taxon>Paenibacillaceae</taxon>
        <taxon>Paenibacillus</taxon>
    </lineage>
</organism>
<protein>
    <submittedName>
        <fullName evidence="1">Spore gernimation protein GerPF</fullName>
    </submittedName>
</protein>
<dbReference type="OrthoDB" id="2691926at2"/>
<sequence length="72" mass="7417">MPAIVGNIKILSVASSSIVQLGDAIVLSPRSTSKTFAGAGSFNTGDLPMTNNGVSLTNTMDNDVIDDTVKTF</sequence>
<dbReference type="PANTHER" id="PTHR37808">
    <property type="entry name" value="SPORE GERMINATION PROTEIN-LIKE PROTEIN YDZR-RELATED"/>
    <property type="match status" value="1"/>
</dbReference>
<evidence type="ECO:0000313" key="2">
    <source>
        <dbReference type="Proteomes" id="UP000053750"/>
    </source>
</evidence>
<name>A0A9W5W6K4_9BACL</name>